<dbReference type="Gene3D" id="3.40.50.360">
    <property type="match status" value="1"/>
</dbReference>
<dbReference type="PANTHER" id="PTHR30543:SF21">
    <property type="entry name" value="NAD(P)H-DEPENDENT FMN REDUCTASE LOT6"/>
    <property type="match status" value="1"/>
</dbReference>
<keyword evidence="3" id="KW-1185">Reference proteome</keyword>
<organism evidence="2 3">
    <name type="scientific">Lactobacillus colini</name>
    <dbReference type="NCBI Taxonomy" id="1819254"/>
    <lineage>
        <taxon>Bacteria</taxon>
        <taxon>Bacillati</taxon>
        <taxon>Bacillota</taxon>
        <taxon>Bacilli</taxon>
        <taxon>Lactobacillales</taxon>
        <taxon>Lactobacillaceae</taxon>
        <taxon>Lactobacillus</taxon>
    </lineage>
</organism>
<dbReference type="RefSeq" id="WP_209685724.1">
    <property type="nucleotide sequence ID" value="NZ_JAGGLU010000001.1"/>
</dbReference>
<dbReference type="InterPro" id="IPR050712">
    <property type="entry name" value="NAD(P)H-dep_reductase"/>
</dbReference>
<sequence length="187" mass="20698">MTKQITFIVGSLRKDSFNKTLANYIIEKLSKIDFKIEFASIGDIPLMNQDIEFPAPVAVSTLRTQVENSDALWIVSPEYNGTIPGVLKNALDWLSRPVQQGTFGAPEFLINKPVAISGAGGKDAAAGFIHDLVKLMKFMGLAPFEETVGLQIPTEAFMTNKFELSDEQKAKIDKQIQDFIDSLDEKN</sequence>
<evidence type="ECO:0000313" key="3">
    <source>
        <dbReference type="Proteomes" id="UP001519292"/>
    </source>
</evidence>
<dbReference type="SUPFAM" id="SSF52218">
    <property type="entry name" value="Flavoproteins"/>
    <property type="match status" value="1"/>
</dbReference>
<name>A0ABS4MBW2_9LACO</name>
<dbReference type="InterPro" id="IPR029039">
    <property type="entry name" value="Flavoprotein-like_sf"/>
</dbReference>
<dbReference type="EMBL" id="JAGGLU010000001">
    <property type="protein sequence ID" value="MBP2057158.1"/>
    <property type="molecule type" value="Genomic_DNA"/>
</dbReference>
<dbReference type="Proteomes" id="UP001519292">
    <property type="component" value="Unassembled WGS sequence"/>
</dbReference>
<proteinExistence type="predicted"/>
<dbReference type="InterPro" id="IPR005025">
    <property type="entry name" value="FMN_Rdtase-like_dom"/>
</dbReference>
<reference evidence="2 3" key="1">
    <citation type="submission" date="2021-03" db="EMBL/GenBank/DDBJ databases">
        <title>Genomic Encyclopedia of Type Strains, Phase IV (KMG-IV): sequencing the most valuable type-strain genomes for metagenomic binning, comparative biology and taxonomic classification.</title>
        <authorList>
            <person name="Goeker M."/>
        </authorList>
    </citation>
    <scope>NUCLEOTIDE SEQUENCE [LARGE SCALE GENOMIC DNA]</scope>
    <source>
        <strain evidence="2 3">DSM 101872</strain>
    </source>
</reference>
<feature type="domain" description="NADPH-dependent FMN reductase-like" evidence="1">
    <location>
        <begin position="5"/>
        <end position="146"/>
    </location>
</feature>
<gene>
    <name evidence="2" type="ORF">J2Z60_000320</name>
</gene>
<evidence type="ECO:0000259" key="1">
    <source>
        <dbReference type="Pfam" id="PF03358"/>
    </source>
</evidence>
<dbReference type="PANTHER" id="PTHR30543">
    <property type="entry name" value="CHROMATE REDUCTASE"/>
    <property type="match status" value="1"/>
</dbReference>
<protein>
    <submittedName>
        <fullName evidence="2">NAD(P)H-dependent FMN reductase</fullName>
    </submittedName>
</protein>
<evidence type="ECO:0000313" key="2">
    <source>
        <dbReference type="EMBL" id="MBP2057158.1"/>
    </source>
</evidence>
<dbReference type="Pfam" id="PF03358">
    <property type="entry name" value="FMN_red"/>
    <property type="match status" value="1"/>
</dbReference>
<comment type="caution">
    <text evidence="2">The sequence shown here is derived from an EMBL/GenBank/DDBJ whole genome shotgun (WGS) entry which is preliminary data.</text>
</comment>
<accession>A0ABS4MBW2</accession>